<gene>
    <name evidence="3" type="ORF">K461DRAFT_323809</name>
</gene>
<evidence type="ECO:0000313" key="4">
    <source>
        <dbReference type="Proteomes" id="UP000799439"/>
    </source>
</evidence>
<proteinExistence type="predicted"/>
<sequence>MHSSLFFTSLLALASSAVAALNNTQEFTLIAEVKPGQAPGLGRFNGLELVGYHSGAGLNDAVFLPAGKGNRAFFNVTDPVVKQPNGEPYYNLIFDLGSSFPYAPQILNVDFYAEWLPVAINAGNQTANGAAWYTDDNGLEFTSSPTEPKSNSFGGWLVCDWFRGVPQLFSKLSYYNSTNPSSCADINLRLNYI</sequence>
<dbReference type="EMBL" id="ML996091">
    <property type="protein sequence ID" value="KAF2149290.1"/>
    <property type="molecule type" value="Genomic_DNA"/>
</dbReference>
<feature type="domain" description="DUF7907" evidence="2">
    <location>
        <begin position="24"/>
        <end position="189"/>
    </location>
</feature>
<evidence type="ECO:0000259" key="2">
    <source>
        <dbReference type="Pfam" id="PF25484"/>
    </source>
</evidence>
<comment type="caution">
    <text evidence="3">The sequence shown here is derived from an EMBL/GenBank/DDBJ whole genome shotgun (WGS) entry which is preliminary data.</text>
</comment>
<keyword evidence="4" id="KW-1185">Reference proteome</keyword>
<dbReference type="Proteomes" id="UP000799439">
    <property type="component" value="Unassembled WGS sequence"/>
</dbReference>
<evidence type="ECO:0000256" key="1">
    <source>
        <dbReference type="SAM" id="SignalP"/>
    </source>
</evidence>
<organism evidence="3 4">
    <name type="scientific">Myriangium duriaei CBS 260.36</name>
    <dbReference type="NCBI Taxonomy" id="1168546"/>
    <lineage>
        <taxon>Eukaryota</taxon>
        <taxon>Fungi</taxon>
        <taxon>Dikarya</taxon>
        <taxon>Ascomycota</taxon>
        <taxon>Pezizomycotina</taxon>
        <taxon>Dothideomycetes</taxon>
        <taxon>Dothideomycetidae</taxon>
        <taxon>Myriangiales</taxon>
        <taxon>Myriangiaceae</taxon>
        <taxon>Myriangium</taxon>
    </lineage>
</organism>
<dbReference type="AlphaFoldDB" id="A0A9P4IX25"/>
<dbReference type="Pfam" id="PF25484">
    <property type="entry name" value="DUF7907"/>
    <property type="match status" value="1"/>
</dbReference>
<name>A0A9P4IX25_9PEZI</name>
<accession>A0A9P4IX25</accession>
<keyword evidence="1" id="KW-0732">Signal</keyword>
<dbReference type="InterPro" id="IPR057229">
    <property type="entry name" value="DUF7907"/>
</dbReference>
<feature type="chain" id="PRO_5040131755" description="DUF7907 domain-containing protein" evidence="1">
    <location>
        <begin position="20"/>
        <end position="193"/>
    </location>
</feature>
<evidence type="ECO:0000313" key="3">
    <source>
        <dbReference type="EMBL" id="KAF2149290.1"/>
    </source>
</evidence>
<reference evidence="3" key="1">
    <citation type="journal article" date="2020" name="Stud. Mycol.">
        <title>101 Dothideomycetes genomes: a test case for predicting lifestyles and emergence of pathogens.</title>
        <authorList>
            <person name="Haridas S."/>
            <person name="Albert R."/>
            <person name="Binder M."/>
            <person name="Bloem J."/>
            <person name="Labutti K."/>
            <person name="Salamov A."/>
            <person name="Andreopoulos B."/>
            <person name="Baker S."/>
            <person name="Barry K."/>
            <person name="Bills G."/>
            <person name="Bluhm B."/>
            <person name="Cannon C."/>
            <person name="Castanera R."/>
            <person name="Culley D."/>
            <person name="Daum C."/>
            <person name="Ezra D."/>
            <person name="Gonzalez J."/>
            <person name="Henrissat B."/>
            <person name="Kuo A."/>
            <person name="Liang C."/>
            <person name="Lipzen A."/>
            <person name="Lutzoni F."/>
            <person name="Magnuson J."/>
            <person name="Mondo S."/>
            <person name="Nolan M."/>
            <person name="Ohm R."/>
            <person name="Pangilinan J."/>
            <person name="Park H.-J."/>
            <person name="Ramirez L."/>
            <person name="Alfaro M."/>
            <person name="Sun H."/>
            <person name="Tritt A."/>
            <person name="Yoshinaga Y."/>
            <person name="Zwiers L.-H."/>
            <person name="Turgeon B."/>
            <person name="Goodwin S."/>
            <person name="Spatafora J."/>
            <person name="Crous P."/>
            <person name="Grigoriev I."/>
        </authorList>
    </citation>
    <scope>NUCLEOTIDE SEQUENCE</scope>
    <source>
        <strain evidence="3">CBS 260.36</strain>
    </source>
</reference>
<feature type="signal peptide" evidence="1">
    <location>
        <begin position="1"/>
        <end position="19"/>
    </location>
</feature>
<dbReference type="OrthoDB" id="3518533at2759"/>
<protein>
    <recommendedName>
        <fullName evidence="2">DUF7907 domain-containing protein</fullName>
    </recommendedName>
</protein>